<dbReference type="InterPro" id="IPR007117">
    <property type="entry name" value="Expansin_CBD"/>
</dbReference>
<feature type="region of interest" description="Disordered" evidence="4">
    <location>
        <begin position="151"/>
        <end position="189"/>
    </location>
</feature>
<evidence type="ECO:0000259" key="6">
    <source>
        <dbReference type="PROSITE" id="PS50842"/>
    </source>
</evidence>
<accession>A0A1Y2AG95</accession>
<dbReference type="InterPro" id="IPR036908">
    <property type="entry name" value="RlpA-like_sf"/>
</dbReference>
<reference evidence="9 10" key="1">
    <citation type="submission" date="2016-08" db="EMBL/GenBank/DDBJ databases">
        <title>A Parts List for Fungal Cellulosomes Revealed by Comparative Genomics.</title>
        <authorList>
            <consortium name="DOE Joint Genome Institute"/>
            <person name="Haitjema C.H."/>
            <person name="Gilmore S.P."/>
            <person name="Henske J.K."/>
            <person name="Solomon K.V."/>
            <person name="De Groot R."/>
            <person name="Kuo A."/>
            <person name="Mondo S.J."/>
            <person name="Salamov A.A."/>
            <person name="Labutti K."/>
            <person name="Zhao Z."/>
            <person name="Chiniquy J."/>
            <person name="Barry K."/>
            <person name="Brewer H.M."/>
            <person name="Purvine S.O."/>
            <person name="Wright A.T."/>
            <person name="Boxma B."/>
            <person name="Van Alen T."/>
            <person name="Hackstein J.H."/>
            <person name="Baker S.E."/>
            <person name="Grigoriev I.V."/>
            <person name="O'Malley M.A."/>
        </authorList>
    </citation>
    <scope>NUCLEOTIDE SEQUENCE [LARGE SCALE GENOMIC DNA]</scope>
    <source>
        <strain evidence="9 10">G1</strain>
    </source>
</reference>
<evidence type="ECO:0000256" key="1">
    <source>
        <dbReference type="ARBA" id="ARBA00022729"/>
    </source>
</evidence>
<dbReference type="InterPro" id="IPR051477">
    <property type="entry name" value="Expansin_CellWall"/>
</dbReference>
<evidence type="ECO:0000256" key="2">
    <source>
        <dbReference type="ARBA" id="ARBA00022737"/>
    </source>
</evidence>
<comment type="caution">
    <text evidence="9">The sequence shown here is derived from an EMBL/GenBank/DDBJ whole genome shotgun (WGS) entry which is preliminary data.</text>
</comment>
<dbReference type="GO" id="GO:0016787">
    <property type="term" value="F:hydrolase activity"/>
    <property type="evidence" value="ECO:0007669"/>
    <property type="project" value="UniProtKB-KW"/>
</dbReference>
<feature type="chain" id="PRO_5010986515" description="Non-catalytic module family DOC2" evidence="5">
    <location>
        <begin position="20"/>
        <end position="570"/>
    </location>
</feature>
<evidence type="ECO:0000256" key="3">
    <source>
        <dbReference type="ARBA" id="ARBA00022801"/>
    </source>
</evidence>
<evidence type="ECO:0000313" key="10">
    <source>
        <dbReference type="Proteomes" id="UP000193920"/>
    </source>
</evidence>
<gene>
    <name evidence="9" type="ORF">LY90DRAFT_707399</name>
</gene>
<feature type="compositionally biased region" description="Low complexity" evidence="4">
    <location>
        <begin position="151"/>
        <end position="175"/>
    </location>
</feature>
<dbReference type="Gene3D" id="2.40.40.10">
    <property type="entry name" value="RlpA-like domain"/>
    <property type="match status" value="1"/>
</dbReference>
<dbReference type="OrthoDB" id="5823761at2759"/>
<dbReference type="Gene3D" id="2.60.40.760">
    <property type="entry name" value="Expansin, cellulose-binding-like domain"/>
    <property type="match status" value="1"/>
</dbReference>
<evidence type="ECO:0000256" key="4">
    <source>
        <dbReference type="SAM" id="MobiDB-lite"/>
    </source>
</evidence>
<dbReference type="SUPFAM" id="SSF50685">
    <property type="entry name" value="Barwin-like endoglucanases"/>
    <property type="match status" value="1"/>
</dbReference>
<dbReference type="InterPro" id="IPR036749">
    <property type="entry name" value="Expansin_CBD_sf"/>
</dbReference>
<dbReference type="InterPro" id="IPR009034">
    <property type="entry name" value="Dockerin_dom_fun_sf"/>
</dbReference>
<dbReference type="InterPro" id="IPR007112">
    <property type="entry name" value="Expansin/allergen_DPBB_dom"/>
</dbReference>
<dbReference type="Gene3D" id="3.90.1220.10">
    <property type="entry name" value="Cellulose docking domain, dockering"/>
    <property type="match status" value="3"/>
</dbReference>
<evidence type="ECO:0000256" key="5">
    <source>
        <dbReference type="SAM" id="SignalP"/>
    </source>
</evidence>
<feature type="domain" description="Expansin-like CBD" evidence="7">
    <location>
        <begin position="460"/>
        <end position="551"/>
    </location>
</feature>
<feature type="domain" description="CBM10" evidence="8">
    <location>
        <begin position="67"/>
        <end position="103"/>
    </location>
</feature>
<dbReference type="EMBL" id="MCOG01000262">
    <property type="protein sequence ID" value="ORY21628.1"/>
    <property type="molecule type" value="Genomic_DNA"/>
</dbReference>
<proteinExistence type="predicted"/>
<keyword evidence="10" id="KW-1185">Reference proteome</keyword>
<keyword evidence="1 5" id="KW-0732">Signal</keyword>
<dbReference type="SUPFAM" id="SSF49590">
    <property type="entry name" value="PHL pollen allergen"/>
    <property type="match status" value="1"/>
</dbReference>
<evidence type="ECO:0000313" key="9">
    <source>
        <dbReference type="EMBL" id="ORY21628.1"/>
    </source>
</evidence>
<dbReference type="PROSITE" id="PS50842">
    <property type="entry name" value="EXPANSIN_EG45"/>
    <property type="match status" value="1"/>
</dbReference>
<keyword evidence="3" id="KW-0378">Hydrolase</keyword>
<evidence type="ECO:0000259" key="8">
    <source>
        <dbReference type="PROSITE" id="PS51763"/>
    </source>
</evidence>
<evidence type="ECO:0008006" key="11">
    <source>
        <dbReference type="Google" id="ProtNLM"/>
    </source>
</evidence>
<organism evidence="9 10">
    <name type="scientific">Neocallimastix californiae</name>
    <dbReference type="NCBI Taxonomy" id="1754190"/>
    <lineage>
        <taxon>Eukaryota</taxon>
        <taxon>Fungi</taxon>
        <taxon>Fungi incertae sedis</taxon>
        <taxon>Chytridiomycota</taxon>
        <taxon>Chytridiomycota incertae sedis</taxon>
        <taxon>Neocallimastigomycetes</taxon>
        <taxon>Neocallimastigales</taxon>
        <taxon>Neocallimastigaceae</taxon>
        <taxon>Neocallimastix</taxon>
    </lineage>
</organism>
<sequence>MKISIALLAAALTYKTVSAASCSAEAYGYKCCKGCTVVTSDETGDWGVENNEWCGIPSSCSGSSAAACWSAPDYPCCSNNANIIYSDGQGDWGYENDNWCGIVNSGEVDTCWSLPSYPCCSTSTSVVYEDELGKWGIENDDWCGIKPTSNASGKTTTKKGTTQKATTTKSSSTSSDPYYNKDRKQSPYPEAKGNCGSWALIDNVCCASYCDNEISTQGCATCGGLESEHCKVVDSFACRSGDRGYDFYDIPNEFHYSRSTHFGLTFGGACGFGLYQVCGSDHNYTGEFATMCSAFCKAYPTLCKDPEGYTYRGNFAAPQGNYYTQFWGSLEGDQDNYLSCGECFEVYKTKPDGSDYQPGEEGYQPPVLLSVIDSCPCNANGKWCCGSEWDQCQEIDFKYGCPVPKDSIHLDLSDIAMARLQSGSSNGHMEAGVIPNKYRRVPCPRLGNMYIWLREDAGPYWFAFSVVNSAGFGAIAVLEAKNDEGKWVKMIRDPNYTMSRPQERYGVWVTPQDTGPYNLPIDIRLTDGSGVTIVAEKAIKSFDPPADAIKGYYYIDIGTNFPEIPIPDPE</sequence>
<dbReference type="STRING" id="1754190.A0A1Y2AG95"/>
<protein>
    <recommendedName>
        <fullName evidence="11">Non-catalytic module family DOC2</fullName>
    </recommendedName>
</protein>
<dbReference type="Proteomes" id="UP000193920">
    <property type="component" value="Unassembled WGS sequence"/>
</dbReference>
<dbReference type="SUPFAM" id="SSF64571">
    <property type="entry name" value="Cellulose docking domain, dockering"/>
    <property type="match status" value="3"/>
</dbReference>
<name>A0A1Y2AG95_9FUNG</name>
<dbReference type="AlphaFoldDB" id="A0A1Y2AG95"/>
<dbReference type="InterPro" id="IPR002883">
    <property type="entry name" value="CBM10/Dockerin_dom"/>
</dbReference>
<dbReference type="Pfam" id="PF02013">
    <property type="entry name" value="CBM_10"/>
    <property type="match status" value="3"/>
</dbReference>
<dbReference type="PANTHER" id="PTHR31836">
    <property type="match status" value="1"/>
</dbReference>
<feature type="domain" description="CBM10" evidence="8">
    <location>
        <begin position="110"/>
        <end position="146"/>
    </location>
</feature>
<dbReference type="PROSITE" id="PS50843">
    <property type="entry name" value="EXPANSIN_CBD"/>
    <property type="match status" value="1"/>
</dbReference>
<evidence type="ECO:0000259" key="7">
    <source>
        <dbReference type="PROSITE" id="PS50843"/>
    </source>
</evidence>
<keyword evidence="2" id="KW-0677">Repeat</keyword>
<feature type="domain" description="Expansin-like EG45" evidence="6">
    <location>
        <begin position="267"/>
        <end position="448"/>
    </location>
</feature>
<dbReference type="PROSITE" id="PS51763">
    <property type="entry name" value="CBM10"/>
    <property type="match status" value="3"/>
</dbReference>
<dbReference type="PANTHER" id="PTHR31836:SF28">
    <property type="entry name" value="SRCR DOMAIN-CONTAINING PROTEIN-RELATED"/>
    <property type="match status" value="1"/>
</dbReference>
<feature type="domain" description="CBM10" evidence="8">
    <location>
        <begin position="21"/>
        <end position="57"/>
    </location>
</feature>
<feature type="signal peptide" evidence="5">
    <location>
        <begin position="1"/>
        <end position="19"/>
    </location>
</feature>